<dbReference type="InterPro" id="IPR013525">
    <property type="entry name" value="ABC2_TM"/>
</dbReference>
<feature type="transmembrane region" description="Helical" evidence="5">
    <location>
        <begin position="149"/>
        <end position="171"/>
    </location>
</feature>
<feature type="transmembrane region" description="Helical" evidence="5">
    <location>
        <begin position="234"/>
        <end position="256"/>
    </location>
</feature>
<keyword evidence="2 5" id="KW-0812">Transmembrane</keyword>
<dbReference type="EMBL" id="JBHSJF010000008">
    <property type="protein sequence ID" value="MFC5069514.1"/>
    <property type="molecule type" value="Genomic_DNA"/>
</dbReference>
<dbReference type="PANTHER" id="PTHR43229">
    <property type="entry name" value="NODULATION PROTEIN J"/>
    <property type="match status" value="1"/>
</dbReference>
<keyword evidence="5" id="KW-1003">Cell membrane</keyword>
<dbReference type="PANTHER" id="PTHR43229:SF6">
    <property type="entry name" value="ABC-TYPE MULTIDRUG TRANSPORT SYSTEM, PERMEASE COMPONENT"/>
    <property type="match status" value="1"/>
</dbReference>
<proteinExistence type="inferred from homology"/>
<evidence type="ECO:0000313" key="7">
    <source>
        <dbReference type="EMBL" id="MFC5069514.1"/>
    </source>
</evidence>
<evidence type="ECO:0000259" key="6">
    <source>
        <dbReference type="PROSITE" id="PS51012"/>
    </source>
</evidence>
<evidence type="ECO:0000256" key="5">
    <source>
        <dbReference type="RuleBase" id="RU361157"/>
    </source>
</evidence>
<dbReference type="InterPro" id="IPR051784">
    <property type="entry name" value="Nod_factor_ABC_transporter"/>
</dbReference>
<evidence type="ECO:0000256" key="2">
    <source>
        <dbReference type="ARBA" id="ARBA00022692"/>
    </source>
</evidence>
<comment type="similarity">
    <text evidence="5">Belongs to the ABC-2 integral membrane protein family.</text>
</comment>
<dbReference type="Proteomes" id="UP001595796">
    <property type="component" value="Unassembled WGS sequence"/>
</dbReference>
<keyword evidence="4 5" id="KW-0472">Membrane</keyword>
<feature type="transmembrane region" description="Helical" evidence="5">
    <location>
        <begin position="180"/>
        <end position="198"/>
    </location>
</feature>
<comment type="caution">
    <text evidence="5">Lacks conserved residue(s) required for the propagation of feature annotation.</text>
</comment>
<keyword evidence="5" id="KW-0813">Transport</keyword>
<feature type="domain" description="ABC transmembrane type-2" evidence="6">
    <location>
        <begin position="30"/>
        <end position="260"/>
    </location>
</feature>
<feature type="transmembrane region" description="Helical" evidence="5">
    <location>
        <begin position="60"/>
        <end position="89"/>
    </location>
</feature>
<gene>
    <name evidence="7" type="ORF">ACFPFW_15965</name>
</gene>
<feature type="transmembrane region" description="Helical" evidence="5">
    <location>
        <begin position="110"/>
        <end position="137"/>
    </location>
</feature>
<dbReference type="RefSeq" id="WP_379771572.1">
    <property type="nucleotide sequence ID" value="NZ_JBHSJF010000008.1"/>
</dbReference>
<sequence>MTLATSPSFSPARIGAMVMRHWYVLRSSWPRLLELVYWPAVQMLTWGFLQVYVGQASGRVALAAGTFLGAVLLWDILFRGGLGFSISFLEEMWARNVGNLMMSPLRPAEFIASLAIMSVIRLVIGVVPVTLIAWPLFGFNLWSMGLPLAAFFANLILTSWALSLMVSGLILRNGLGAEGLAWTLMFILMPLCAVYYPVSIMPEWLQWAAWTMPPTYVFEGMRALLLDHQFRGDLMLISFVLNLLLFAVAVVVYLYLLERSRVAGSLLGSGE</sequence>
<organism evidence="7 8">
    <name type="scientific">Flaviflagellibacter deserti</name>
    <dbReference type="NCBI Taxonomy" id="2267266"/>
    <lineage>
        <taxon>Bacteria</taxon>
        <taxon>Pseudomonadati</taxon>
        <taxon>Pseudomonadota</taxon>
        <taxon>Alphaproteobacteria</taxon>
        <taxon>Hyphomicrobiales</taxon>
        <taxon>Flaviflagellibacter</taxon>
    </lineage>
</organism>
<accession>A0ABV9Z4J9</accession>
<dbReference type="PROSITE" id="PS51012">
    <property type="entry name" value="ABC_TM2"/>
    <property type="match status" value="1"/>
</dbReference>
<dbReference type="Pfam" id="PF01061">
    <property type="entry name" value="ABC2_membrane"/>
    <property type="match status" value="1"/>
</dbReference>
<protein>
    <recommendedName>
        <fullName evidence="5">Transport permease protein</fullName>
    </recommendedName>
</protein>
<evidence type="ECO:0000256" key="3">
    <source>
        <dbReference type="ARBA" id="ARBA00022989"/>
    </source>
</evidence>
<evidence type="ECO:0000256" key="1">
    <source>
        <dbReference type="ARBA" id="ARBA00004141"/>
    </source>
</evidence>
<comment type="subcellular location">
    <subcellularLocation>
        <location evidence="5">Cell inner membrane</location>
        <topology evidence="5">Multi-pass membrane protein</topology>
    </subcellularLocation>
    <subcellularLocation>
        <location evidence="1">Membrane</location>
        <topology evidence="1">Multi-pass membrane protein</topology>
    </subcellularLocation>
</comment>
<keyword evidence="8" id="KW-1185">Reference proteome</keyword>
<name>A0ABV9Z4J9_9HYPH</name>
<keyword evidence="3 5" id="KW-1133">Transmembrane helix</keyword>
<reference evidence="8" key="1">
    <citation type="journal article" date="2019" name="Int. J. Syst. Evol. Microbiol.">
        <title>The Global Catalogue of Microorganisms (GCM) 10K type strain sequencing project: providing services to taxonomists for standard genome sequencing and annotation.</title>
        <authorList>
            <consortium name="The Broad Institute Genomics Platform"/>
            <consortium name="The Broad Institute Genome Sequencing Center for Infectious Disease"/>
            <person name="Wu L."/>
            <person name="Ma J."/>
        </authorList>
    </citation>
    <scope>NUCLEOTIDE SEQUENCE [LARGE SCALE GENOMIC DNA]</scope>
    <source>
        <strain evidence="8">CGMCC 1.16444</strain>
    </source>
</reference>
<dbReference type="InterPro" id="IPR047817">
    <property type="entry name" value="ABC2_TM_bact-type"/>
</dbReference>
<evidence type="ECO:0000313" key="8">
    <source>
        <dbReference type="Proteomes" id="UP001595796"/>
    </source>
</evidence>
<comment type="caution">
    <text evidence="7">The sequence shown here is derived from an EMBL/GenBank/DDBJ whole genome shotgun (WGS) entry which is preliminary data.</text>
</comment>
<evidence type="ECO:0000256" key="4">
    <source>
        <dbReference type="ARBA" id="ARBA00023136"/>
    </source>
</evidence>